<feature type="transmembrane region" description="Helical" evidence="6">
    <location>
        <begin position="442"/>
        <end position="461"/>
    </location>
</feature>
<dbReference type="PANTHER" id="PTHR30250:SF26">
    <property type="entry name" value="PSMA PROTEIN"/>
    <property type="match status" value="1"/>
</dbReference>
<sequence length="509" mass="57435">MSQLSTNNKRLAINTLLLYLRQLFVIVISLYTSRVVLNTLGVNDYGIHNIVGGVVGMLSFLTVALTSASQRFISYELGTGDVKKLKQVFTTSIIIHLLLGVFVLFVAETVGLWFLNTHLNIVSERMNAANWVYQCAILTTILSIITVPYNSVIVAHERMDVFAYVGIGNTIMKLIIVYLLLLSPWDKLITYAILGLLVQSSFWFIYRGYCTKHFIECKQMERPTKPMIINFFSFAGWSFVGNLGFSFKDQASNIILNLFFGTVVNAARGIANQVNGIMYNFTASFLMALNPQITKEYSGGNIKRTINMVYAGCRLSPYLMGIMCIPLIINTRYLLSLWLGDYPTYTIEFIQLTLIVAIIGCMATPIVTALQATGRIKVFQIVISIVMLSELPISYLVLRIGGLPYMAMYPTVVITFIGLYARFIILKNMTPEYSYKIFTKDIVLKNVFVLGLAYILSKYVYIDGNGLGLFLLNGISSFIITLFIVISFGLKTEERIILFNYIKNRFKRK</sequence>
<organism evidence="7 8">
    <name type="scientific">Xylanibacter muris</name>
    <dbReference type="NCBI Taxonomy" id="2736290"/>
    <lineage>
        <taxon>Bacteria</taxon>
        <taxon>Pseudomonadati</taxon>
        <taxon>Bacteroidota</taxon>
        <taxon>Bacteroidia</taxon>
        <taxon>Bacteroidales</taxon>
        <taxon>Prevotellaceae</taxon>
        <taxon>Xylanibacter</taxon>
    </lineage>
</organism>
<feature type="transmembrane region" description="Helical" evidence="6">
    <location>
        <begin position="131"/>
        <end position="149"/>
    </location>
</feature>
<keyword evidence="5 6" id="KW-0472">Membrane</keyword>
<evidence type="ECO:0000256" key="3">
    <source>
        <dbReference type="ARBA" id="ARBA00022692"/>
    </source>
</evidence>
<dbReference type="Proteomes" id="UP000714420">
    <property type="component" value="Unassembled WGS sequence"/>
</dbReference>
<evidence type="ECO:0000313" key="7">
    <source>
        <dbReference type="EMBL" id="NPD92797.1"/>
    </source>
</evidence>
<evidence type="ECO:0000256" key="2">
    <source>
        <dbReference type="ARBA" id="ARBA00022475"/>
    </source>
</evidence>
<feature type="transmembrane region" description="Helical" evidence="6">
    <location>
        <begin position="45"/>
        <end position="67"/>
    </location>
</feature>
<keyword evidence="8" id="KW-1185">Reference proteome</keyword>
<comment type="subcellular location">
    <subcellularLocation>
        <location evidence="1">Cell membrane</location>
        <topology evidence="1">Multi-pass membrane protein</topology>
    </subcellularLocation>
</comment>
<keyword evidence="4 6" id="KW-1133">Transmembrane helix</keyword>
<evidence type="ECO:0000256" key="6">
    <source>
        <dbReference type="SAM" id="Phobius"/>
    </source>
</evidence>
<protein>
    <submittedName>
        <fullName evidence="7">Lipopolysaccharide biosynthesis protein</fullName>
    </submittedName>
</protein>
<keyword evidence="2" id="KW-1003">Cell membrane</keyword>
<proteinExistence type="predicted"/>
<feature type="transmembrane region" description="Helical" evidence="6">
    <location>
        <begin position="88"/>
        <end position="115"/>
    </location>
</feature>
<dbReference type="Pfam" id="PF01554">
    <property type="entry name" value="MatE"/>
    <property type="match status" value="1"/>
</dbReference>
<feature type="transmembrane region" description="Helical" evidence="6">
    <location>
        <begin position="188"/>
        <end position="206"/>
    </location>
</feature>
<feature type="transmembrane region" description="Helical" evidence="6">
    <location>
        <begin position="161"/>
        <end position="182"/>
    </location>
</feature>
<reference evidence="7 8" key="1">
    <citation type="submission" date="2020-05" db="EMBL/GenBank/DDBJ databases">
        <title>Distinct polysaccharide utilization as determinants for interspecies competition between intestinal Prevotella spp.</title>
        <authorList>
            <person name="Galvez E.J.C."/>
            <person name="Iljazovic A."/>
            <person name="Strowig T."/>
        </authorList>
    </citation>
    <scope>NUCLEOTIDE SEQUENCE [LARGE SCALE GENOMIC DNA]</scope>
    <source>
        <strain evidence="7 8">PMUR</strain>
    </source>
</reference>
<evidence type="ECO:0000256" key="4">
    <source>
        <dbReference type="ARBA" id="ARBA00022989"/>
    </source>
</evidence>
<evidence type="ECO:0000256" key="5">
    <source>
        <dbReference type="ARBA" id="ARBA00023136"/>
    </source>
</evidence>
<dbReference type="EMBL" id="JABKKF010000011">
    <property type="protein sequence ID" value="NPD92797.1"/>
    <property type="molecule type" value="Genomic_DNA"/>
</dbReference>
<dbReference type="PANTHER" id="PTHR30250">
    <property type="entry name" value="PST FAMILY PREDICTED COLANIC ACID TRANSPORTER"/>
    <property type="match status" value="1"/>
</dbReference>
<feature type="transmembrane region" description="Helical" evidence="6">
    <location>
        <begin position="403"/>
        <end position="421"/>
    </location>
</feature>
<dbReference type="RefSeq" id="WP_172276305.1">
    <property type="nucleotide sequence ID" value="NZ_CASGMU010000011.1"/>
</dbReference>
<comment type="caution">
    <text evidence="7">The sequence shown here is derived from an EMBL/GenBank/DDBJ whole genome shotgun (WGS) entry which is preliminary data.</text>
</comment>
<name>A0ABX2ARY2_9BACT</name>
<keyword evidence="3 6" id="KW-0812">Transmembrane</keyword>
<feature type="transmembrane region" description="Helical" evidence="6">
    <location>
        <begin position="378"/>
        <end position="397"/>
    </location>
</feature>
<dbReference type="InterPro" id="IPR002528">
    <property type="entry name" value="MATE_fam"/>
</dbReference>
<feature type="transmembrane region" description="Helical" evidence="6">
    <location>
        <begin position="349"/>
        <end position="371"/>
    </location>
</feature>
<evidence type="ECO:0000313" key="8">
    <source>
        <dbReference type="Proteomes" id="UP000714420"/>
    </source>
</evidence>
<feature type="transmembrane region" description="Helical" evidence="6">
    <location>
        <begin position="308"/>
        <end position="329"/>
    </location>
</feature>
<gene>
    <name evidence="7" type="ORF">HPS56_10675</name>
</gene>
<feature type="transmembrane region" description="Helical" evidence="6">
    <location>
        <begin position="227"/>
        <end position="245"/>
    </location>
</feature>
<dbReference type="InterPro" id="IPR050833">
    <property type="entry name" value="Poly_Biosynth_Transport"/>
</dbReference>
<feature type="transmembrane region" description="Helical" evidence="6">
    <location>
        <begin position="12"/>
        <end position="33"/>
    </location>
</feature>
<feature type="transmembrane region" description="Helical" evidence="6">
    <location>
        <begin position="467"/>
        <end position="490"/>
    </location>
</feature>
<accession>A0ABX2ARY2</accession>
<evidence type="ECO:0000256" key="1">
    <source>
        <dbReference type="ARBA" id="ARBA00004651"/>
    </source>
</evidence>